<gene>
    <name evidence="2" type="ORF">VFPPC_15174</name>
</gene>
<organism evidence="2 3">
    <name type="scientific">Pochonia chlamydosporia 170</name>
    <dbReference type="NCBI Taxonomy" id="1380566"/>
    <lineage>
        <taxon>Eukaryota</taxon>
        <taxon>Fungi</taxon>
        <taxon>Dikarya</taxon>
        <taxon>Ascomycota</taxon>
        <taxon>Pezizomycotina</taxon>
        <taxon>Sordariomycetes</taxon>
        <taxon>Hypocreomycetidae</taxon>
        <taxon>Hypocreales</taxon>
        <taxon>Clavicipitaceae</taxon>
        <taxon>Pochonia</taxon>
    </lineage>
</organism>
<feature type="compositionally biased region" description="Low complexity" evidence="1">
    <location>
        <begin position="87"/>
        <end position="99"/>
    </location>
</feature>
<proteinExistence type="predicted"/>
<evidence type="ECO:0000313" key="3">
    <source>
        <dbReference type="Proteomes" id="UP000078397"/>
    </source>
</evidence>
<feature type="compositionally biased region" description="Pro residues" evidence="1">
    <location>
        <begin position="129"/>
        <end position="141"/>
    </location>
</feature>
<dbReference type="RefSeq" id="XP_018148730.1">
    <property type="nucleotide sequence ID" value="XM_018292927.1"/>
</dbReference>
<evidence type="ECO:0000313" key="2">
    <source>
        <dbReference type="EMBL" id="OAQ72647.1"/>
    </source>
</evidence>
<comment type="caution">
    <text evidence="2">The sequence shown here is derived from an EMBL/GenBank/DDBJ whole genome shotgun (WGS) entry which is preliminary data.</text>
</comment>
<name>A0A179G4C1_METCM</name>
<dbReference type="KEGG" id="pchm:VFPPC_15174"/>
<keyword evidence="3" id="KW-1185">Reference proteome</keyword>
<accession>A0A179G4C1</accession>
<dbReference type="InterPro" id="IPR012479">
    <property type="entry name" value="SAP30BP"/>
</dbReference>
<dbReference type="PANTHER" id="PTHR13464">
    <property type="entry name" value="TRANSCRIPTIONAL REGULATOR PROTEIN HCNGP"/>
    <property type="match status" value="1"/>
</dbReference>
<dbReference type="STRING" id="1380566.A0A179G4C1"/>
<dbReference type="Proteomes" id="UP000078397">
    <property type="component" value="Unassembled WGS sequence"/>
</dbReference>
<dbReference type="Pfam" id="PF07818">
    <property type="entry name" value="HCNGP"/>
    <property type="match status" value="1"/>
</dbReference>
<dbReference type="PANTHER" id="PTHR13464:SF0">
    <property type="entry name" value="SAP30-BINDING PROTEIN"/>
    <property type="match status" value="1"/>
</dbReference>
<dbReference type="OrthoDB" id="1714508at2759"/>
<feature type="region of interest" description="Disordered" evidence="1">
    <location>
        <begin position="1"/>
        <end position="143"/>
    </location>
</feature>
<evidence type="ECO:0000256" key="1">
    <source>
        <dbReference type="SAM" id="MobiDB-lite"/>
    </source>
</evidence>
<feature type="region of interest" description="Disordered" evidence="1">
    <location>
        <begin position="241"/>
        <end position="263"/>
    </location>
</feature>
<dbReference type="GeneID" id="28856921"/>
<dbReference type="GO" id="GO:0005634">
    <property type="term" value="C:nucleus"/>
    <property type="evidence" value="ECO:0007669"/>
    <property type="project" value="TreeGrafter"/>
</dbReference>
<reference evidence="2 3" key="1">
    <citation type="journal article" date="2016" name="PLoS Pathog.">
        <title>Biosynthesis of antibiotic leucinostatins in bio-control fungus Purpureocillium lilacinum and their inhibition on phytophthora revealed by genome mining.</title>
        <authorList>
            <person name="Wang G."/>
            <person name="Liu Z."/>
            <person name="Lin R."/>
            <person name="Li E."/>
            <person name="Mao Z."/>
            <person name="Ling J."/>
            <person name="Yang Y."/>
            <person name="Yin W.B."/>
            <person name="Xie B."/>
        </authorList>
    </citation>
    <scope>NUCLEOTIDE SEQUENCE [LARGE SCALE GENOMIC DNA]</scope>
    <source>
        <strain evidence="2">170</strain>
    </source>
</reference>
<sequence length="263" mass="28246">MAGLVGYASSDEEDEHSHHSPPPTTFPNEQPKTTQTAKEISNQESASNNKPTPAPPTQSSTSHEHPPSEPQEQHPAPSTQPTIGPALGPSLPESSTLPGLPEPSEPSSPYTATRTLTHDLTLPSIPNLDIPPSPPGSPPPQTTAKFQQFLTLKRQGTHFNSKLEQSAALRNPSLCDKLLSFVDLSGAAQYETTVSLDLYDPSGFPEWAYRDKLRKAREGVVKEKEKEDKAAGRTIEFVGGVVSSNSPASTGGLSREKRKSGRK</sequence>
<feature type="compositionally biased region" description="Polar residues" evidence="1">
    <location>
        <begin position="26"/>
        <end position="50"/>
    </location>
</feature>
<dbReference type="EMBL" id="LSBJ02000001">
    <property type="protein sequence ID" value="OAQ72647.1"/>
    <property type="molecule type" value="Genomic_DNA"/>
</dbReference>
<dbReference type="GO" id="GO:0006355">
    <property type="term" value="P:regulation of DNA-templated transcription"/>
    <property type="evidence" value="ECO:0007669"/>
    <property type="project" value="InterPro"/>
</dbReference>
<feature type="compositionally biased region" description="Polar residues" evidence="1">
    <location>
        <begin position="242"/>
        <end position="252"/>
    </location>
</feature>
<dbReference type="AlphaFoldDB" id="A0A179G4C1"/>
<protein>
    <submittedName>
        <fullName evidence="2">HCNGP-like protein</fullName>
    </submittedName>
</protein>